<dbReference type="PRINTS" id="PR00344">
    <property type="entry name" value="BCTRLSENSOR"/>
</dbReference>
<dbReference type="SMART" id="SM00388">
    <property type="entry name" value="HisKA"/>
    <property type="match status" value="1"/>
</dbReference>
<keyword evidence="9" id="KW-0547">Nucleotide-binding</keyword>
<evidence type="ECO:0000259" key="7">
    <source>
        <dbReference type="PROSITE" id="PS50112"/>
    </source>
</evidence>
<dbReference type="Proteomes" id="UP001320609">
    <property type="component" value="Unassembled WGS sequence"/>
</dbReference>
<dbReference type="InterPro" id="IPR036890">
    <property type="entry name" value="HATPase_C_sf"/>
</dbReference>
<sequence length="503" mass="56356">ESELLFVKLLARWISNVLTNSLSSERLSKLTAQLPGVTYQFRRFVDGRNTFPFSSPQIQELYGITPAQAAENATPAFERIHPDDLEAIRVSIEHSANTLSHWQATYRVKHGENAYRWIMGQATPERLMDDSILWHGYLQDVHEQEQARIALENNEARLRALFEFSPIGMALNDVETGQYIDLNDALIAPMGYTRNEFLALSYWDVTPKTYQPEEEQALTSLKTTGRYGPFEKEYIRKDGSLYPVRLQGMLNQESNGRQVIWSLIEDITERRKLDKMKDQFIATVSHELRTPLTSIKGSLGLLNGGAAGKLPDKAQALVSTAERNAQRLALLINDLLDMEKLVAGKMPINLSMQLLAPLLNEVVESIHGYSEQHNVLIQTPEVLPTVQVKVDGPRLIQALANLLSNAIKFSPEGESVELSVELHEKTVEISVRDHGSGINPAFREKLFQRFSQADSSDTRKLPGTGLGLAISREICQQMGGEVGYRDAIGGGANFYILLPKEDQ</sequence>
<dbReference type="InterPro" id="IPR001610">
    <property type="entry name" value="PAC"/>
</dbReference>
<feature type="domain" description="PAS" evidence="7">
    <location>
        <begin position="45"/>
        <end position="99"/>
    </location>
</feature>
<dbReference type="Gene3D" id="3.30.565.10">
    <property type="entry name" value="Histidine kinase-like ATPase, C-terminal domain"/>
    <property type="match status" value="1"/>
</dbReference>
<dbReference type="Pfam" id="PF00512">
    <property type="entry name" value="HisKA"/>
    <property type="match status" value="1"/>
</dbReference>
<dbReference type="CDD" id="cd00130">
    <property type="entry name" value="PAS"/>
    <property type="match status" value="2"/>
</dbReference>
<dbReference type="RefSeq" id="WP_240718695.1">
    <property type="nucleotide sequence ID" value="NZ_JAKVTW010000010.1"/>
</dbReference>
<dbReference type="SUPFAM" id="SSF55874">
    <property type="entry name" value="ATPase domain of HSP90 chaperone/DNA topoisomerase II/histidine kinase"/>
    <property type="match status" value="1"/>
</dbReference>
<evidence type="ECO:0000256" key="4">
    <source>
        <dbReference type="ARBA" id="ARBA00022679"/>
    </source>
</evidence>
<evidence type="ECO:0000259" key="6">
    <source>
        <dbReference type="PROSITE" id="PS50109"/>
    </source>
</evidence>
<dbReference type="CDD" id="cd00082">
    <property type="entry name" value="HisKA"/>
    <property type="match status" value="1"/>
</dbReference>
<keyword evidence="9" id="KW-0067">ATP-binding</keyword>
<dbReference type="PROSITE" id="PS50109">
    <property type="entry name" value="HIS_KIN"/>
    <property type="match status" value="1"/>
</dbReference>
<dbReference type="InterPro" id="IPR000014">
    <property type="entry name" value="PAS"/>
</dbReference>
<dbReference type="GO" id="GO:0005524">
    <property type="term" value="F:ATP binding"/>
    <property type="evidence" value="ECO:0007669"/>
    <property type="project" value="UniProtKB-KW"/>
</dbReference>
<comment type="caution">
    <text evidence="9">The sequence shown here is derived from an EMBL/GenBank/DDBJ whole genome shotgun (WGS) entry which is preliminary data.</text>
</comment>
<accession>A0ABS9S8C3</accession>
<dbReference type="Pfam" id="PF08447">
    <property type="entry name" value="PAS_3"/>
    <property type="match status" value="1"/>
</dbReference>
<keyword evidence="10" id="KW-1185">Reference proteome</keyword>
<organism evidence="9 10">
    <name type="scientific">Vreelandella neptunia</name>
    <dbReference type="NCBI Taxonomy" id="115551"/>
    <lineage>
        <taxon>Bacteria</taxon>
        <taxon>Pseudomonadati</taxon>
        <taxon>Pseudomonadota</taxon>
        <taxon>Gammaproteobacteria</taxon>
        <taxon>Oceanospirillales</taxon>
        <taxon>Halomonadaceae</taxon>
        <taxon>Vreelandella</taxon>
    </lineage>
</organism>
<keyword evidence="5" id="KW-0418">Kinase</keyword>
<evidence type="ECO:0000313" key="10">
    <source>
        <dbReference type="Proteomes" id="UP001320609"/>
    </source>
</evidence>
<dbReference type="CDD" id="cd16922">
    <property type="entry name" value="HATPase_EvgS-ArcB-TorS-like"/>
    <property type="match status" value="1"/>
</dbReference>
<dbReference type="PROSITE" id="PS50112">
    <property type="entry name" value="PAS"/>
    <property type="match status" value="1"/>
</dbReference>
<dbReference type="InterPro" id="IPR004358">
    <property type="entry name" value="Sig_transdc_His_kin-like_C"/>
</dbReference>
<dbReference type="InterPro" id="IPR000700">
    <property type="entry name" value="PAS-assoc_C"/>
</dbReference>
<dbReference type="InterPro" id="IPR005467">
    <property type="entry name" value="His_kinase_dom"/>
</dbReference>
<evidence type="ECO:0000256" key="5">
    <source>
        <dbReference type="ARBA" id="ARBA00022777"/>
    </source>
</evidence>
<dbReference type="SMART" id="SM00387">
    <property type="entry name" value="HATPase_c"/>
    <property type="match status" value="1"/>
</dbReference>
<evidence type="ECO:0000313" key="9">
    <source>
        <dbReference type="EMBL" id="MCH4812363.1"/>
    </source>
</evidence>
<dbReference type="SUPFAM" id="SSF47384">
    <property type="entry name" value="Homodimeric domain of signal transducing histidine kinase"/>
    <property type="match status" value="1"/>
</dbReference>
<dbReference type="NCBIfam" id="TIGR00229">
    <property type="entry name" value="sensory_box"/>
    <property type="match status" value="1"/>
</dbReference>
<dbReference type="PROSITE" id="PS50113">
    <property type="entry name" value="PAC"/>
    <property type="match status" value="1"/>
</dbReference>
<comment type="catalytic activity">
    <reaction evidence="1">
        <text>ATP + protein L-histidine = ADP + protein N-phospho-L-histidine.</text>
        <dbReference type="EC" id="2.7.13.3"/>
    </reaction>
</comment>
<dbReference type="SMART" id="SM00091">
    <property type="entry name" value="PAS"/>
    <property type="match status" value="2"/>
</dbReference>
<evidence type="ECO:0000256" key="3">
    <source>
        <dbReference type="ARBA" id="ARBA00022553"/>
    </source>
</evidence>
<keyword evidence="3" id="KW-0597">Phosphoprotein</keyword>
<dbReference type="InterPro" id="IPR003594">
    <property type="entry name" value="HATPase_dom"/>
</dbReference>
<dbReference type="Pfam" id="PF02518">
    <property type="entry name" value="HATPase_c"/>
    <property type="match status" value="1"/>
</dbReference>
<dbReference type="InterPro" id="IPR035965">
    <property type="entry name" value="PAS-like_dom_sf"/>
</dbReference>
<gene>
    <name evidence="9" type="ORF">MLE19_13560</name>
</gene>
<feature type="domain" description="Histidine kinase" evidence="6">
    <location>
        <begin position="283"/>
        <end position="502"/>
    </location>
</feature>
<dbReference type="EC" id="2.7.13.3" evidence="2"/>
<name>A0ABS9S8C3_9GAMM</name>
<keyword evidence="4" id="KW-0808">Transferase</keyword>
<dbReference type="InterPro" id="IPR036097">
    <property type="entry name" value="HisK_dim/P_sf"/>
</dbReference>
<dbReference type="PANTHER" id="PTHR43047">
    <property type="entry name" value="TWO-COMPONENT HISTIDINE PROTEIN KINASE"/>
    <property type="match status" value="1"/>
</dbReference>
<dbReference type="Gene3D" id="3.30.450.20">
    <property type="entry name" value="PAS domain"/>
    <property type="match status" value="2"/>
</dbReference>
<evidence type="ECO:0000256" key="2">
    <source>
        <dbReference type="ARBA" id="ARBA00012438"/>
    </source>
</evidence>
<dbReference type="Pfam" id="PF13426">
    <property type="entry name" value="PAS_9"/>
    <property type="match status" value="1"/>
</dbReference>
<feature type="non-terminal residue" evidence="9">
    <location>
        <position position="1"/>
    </location>
</feature>
<evidence type="ECO:0000256" key="1">
    <source>
        <dbReference type="ARBA" id="ARBA00000085"/>
    </source>
</evidence>
<protein>
    <recommendedName>
        <fullName evidence="2">histidine kinase</fullName>
        <ecNumber evidence="2">2.7.13.3</ecNumber>
    </recommendedName>
</protein>
<dbReference type="Gene3D" id="1.10.287.130">
    <property type="match status" value="1"/>
</dbReference>
<dbReference type="EMBL" id="JAKVTW010000010">
    <property type="protein sequence ID" value="MCH4812363.1"/>
    <property type="molecule type" value="Genomic_DNA"/>
</dbReference>
<dbReference type="PANTHER" id="PTHR43047:SF72">
    <property type="entry name" value="OSMOSENSING HISTIDINE PROTEIN KINASE SLN1"/>
    <property type="match status" value="1"/>
</dbReference>
<dbReference type="InterPro" id="IPR003661">
    <property type="entry name" value="HisK_dim/P_dom"/>
</dbReference>
<reference evidence="9 10" key="1">
    <citation type="submission" date="2022-03" db="EMBL/GenBank/DDBJ databases">
        <title>Genomic signatures underlying metal tolerance in selected Arctic bacterial isolates.</title>
        <authorList>
            <person name="Thomas F.A."/>
            <person name="Venkatachalam S."/>
            <person name="Krishnan K.P."/>
        </authorList>
    </citation>
    <scope>NUCLEOTIDE SEQUENCE [LARGE SCALE GENOMIC DNA]</scope>
    <source>
        <strain evidence="9 10">HM116</strain>
    </source>
</reference>
<feature type="domain" description="PAC" evidence="8">
    <location>
        <begin position="228"/>
        <end position="279"/>
    </location>
</feature>
<proteinExistence type="predicted"/>
<dbReference type="SUPFAM" id="SSF55785">
    <property type="entry name" value="PYP-like sensor domain (PAS domain)"/>
    <property type="match status" value="2"/>
</dbReference>
<dbReference type="SMART" id="SM00086">
    <property type="entry name" value="PAC"/>
    <property type="match status" value="2"/>
</dbReference>
<dbReference type="InterPro" id="IPR013655">
    <property type="entry name" value="PAS_fold_3"/>
</dbReference>
<evidence type="ECO:0000259" key="8">
    <source>
        <dbReference type="PROSITE" id="PS50113"/>
    </source>
</evidence>